<evidence type="ECO:0000259" key="1">
    <source>
        <dbReference type="Pfam" id="PF03551"/>
    </source>
</evidence>
<dbReference type="InterPro" id="IPR036388">
    <property type="entry name" value="WH-like_DNA-bd_sf"/>
</dbReference>
<dbReference type="Proteomes" id="UP000315700">
    <property type="component" value="Chromosome"/>
</dbReference>
<dbReference type="Gene3D" id="1.10.10.10">
    <property type="entry name" value="Winged helix-like DNA-binding domain superfamily/Winged helix DNA-binding domain"/>
    <property type="match status" value="1"/>
</dbReference>
<keyword evidence="3" id="KW-1185">Reference proteome</keyword>
<sequence>MKQSDDILKHFYGGFVRLHILYHAAKEEIFGVEMMRELRRHGYRMGPGTLYPILHDLHKSGYLVSTESVVKGKRRKNYRITPKGARLMSAARERLRELFSEVIEHHDKLEESRKKPPT</sequence>
<dbReference type="AlphaFoldDB" id="A0A517SII6"/>
<dbReference type="InterPro" id="IPR036390">
    <property type="entry name" value="WH_DNA-bd_sf"/>
</dbReference>
<dbReference type="PANTHER" id="PTHR33169">
    <property type="entry name" value="PADR-FAMILY TRANSCRIPTIONAL REGULATOR"/>
    <property type="match status" value="1"/>
</dbReference>
<organism evidence="2 3">
    <name type="scientific">Caulifigura coniformis</name>
    <dbReference type="NCBI Taxonomy" id="2527983"/>
    <lineage>
        <taxon>Bacteria</taxon>
        <taxon>Pseudomonadati</taxon>
        <taxon>Planctomycetota</taxon>
        <taxon>Planctomycetia</taxon>
        <taxon>Planctomycetales</taxon>
        <taxon>Planctomycetaceae</taxon>
        <taxon>Caulifigura</taxon>
    </lineage>
</organism>
<dbReference type="Pfam" id="PF03551">
    <property type="entry name" value="PadR"/>
    <property type="match status" value="1"/>
</dbReference>
<dbReference type="OrthoDB" id="286204at2"/>
<reference evidence="2 3" key="1">
    <citation type="submission" date="2019-02" db="EMBL/GenBank/DDBJ databases">
        <title>Deep-cultivation of Planctomycetes and their phenomic and genomic characterization uncovers novel biology.</title>
        <authorList>
            <person name="Wiegand S."/>
            <person name="Jogler M."/>
            <person name="Boedeker C."/>
            <person name="Pinto D."/>
            <person name="Vollmers J."/>
            <person name="Rivas-Marin E."/>
            <person name="Kohn T."/>
            <person name="Peeters S.H."/>
            <person name="Heuer A."/>
            <person name="Rast P."/>
            <person name="Oberbeckmann S."/>
            <person name="Bunk B."/>
            <person name="Jeske O."/>
            <person name="Meyerdierks A."/>
            <person name="Storesund J.E."/>
            <person name="Kallscheuer N."/>
            <person name="Luecker S."/>
            <person name="Lage O.M."/>
            <person name="Pohl T."/>
            <person name="Merkel B.J."/>
            <person name="Hornburger P."/>
            <person name="Mueller R.-W."/>
            <person name="Bruemmer F."/>
            <person name="Labrenz M."/>
            <person name="Spormann A.M."/>
            <person name="Op den Camp H."/>
            <person name="Overmann J."/>
            <person name="Amann R."/>
            <person name="Jetten M.S.M."/>
            <person name="Mascher T."/>
            <person name="Medema M.H."/>
            <person name="Devos D.P."/>
            <person name="Kaster A.-K."/>
            <person name="Ovreas L."/>
            <person name="Rohde M."/>
            <person name="Galperin M.Y."/>
            <person name="Jogler C."/>
        </authorList>
    </citation>
    <scope>NUCLEOTIDE SEQUENCE [LARGE SCALE GENOMIC DNA]</scope>
    <source>
        <strain evidence="2 3">Pan44</strain>
    </source>
</reference>
<name>A0A517SII6_9PLAN</name>
<dbReference type="KEGG" id="ccos:Pan44_39650"/>
<evidence type="ECO:0000313" key="2">
    <source>
        <dbReference type="EMBL" id="QDT55917.1"/>
    </source>
</evidence>
<feature type="domain" description="Transcription regulator PadR N-terminal" evidence="1">
    <location>
        <begin position="20"/>
        <end position="88"/>
    </location>
</feature>
<dbReference type="InterPro" id="IPR005149">
    <property type="entry name" value="Tscrpt_reg_PadR_N"/>
</dbReference>
<protein>
    <submittedName>
        <fullName evidence="2">Transcriptional regulator PadR-like family protein</fullName>
    </submittedName>
</protein>
<dbReference type="RefSeq" id="WP_145032453.1">
    <property type="nucleotide sequence ID" value="NZ_CP036271.1"/>
</dbReference>
<dbReference type="EMBL" id="CP036271">
    <property type="protein sequence ID" value="QDT55917.1"/>
    <property type="molecule type" value="Genomic_DNA"/>
</dbReference>
<evidence type="ECO:0000313" key="3">
    <source>
        <dbReference type="Proteomes" id="UP000315700"/>
    </source>
</evidence>
<dbReference type="InterPro" id="IPR052509">
    <property type="entry name" value="Metal_resp_DNA-bind_regulator"/>
</dbReference>
<accession>A0A517SII6</accession>
<gene>
    <name evidence="2" type="ORF">Pan44_39650</name>
</gene>
<proteinExistence type="predicted"/>
<dbReference type="PANTHER" id="PTHR33169:SF14">
    <property type="entry name" value="TRANSCRIPTIONAL REGULATOR RV3488"/>
    <property type="match status" value="1"/>
</dbReference>
<dbReference type="InParanoid" id="A0A517SII6"/>
<dbReference type="SUPFAM" id="SSF46785">
    <property type="entry name" value="Winged helix' DNA-binding domain"/>
    <property type="match status" value="1"/>
</dbReference>